<dbReference type="Pfam" id="PF06527">
    <property type="entry name" value="TniQ"/>
    <property type="match status" value="1"/>
</dbReference>
<dbReference type="AlphaFoldDB" id="A0A2T1ALU7"/>
<dbReference type="InterPro" id="IPR009492">
    <property type="entry name" value="TniQ"/>
</dbReference>
<evidence type="ECO:0000259" key="1">
    <source>
        <dbReference type="Pfam" id="PF06527"/>
    </source>
</evidence>
<dbReference type="EMBL" id="PVUF01000002">
    <property type="protein sequence ID" value="PRZ49532.1"/>
    <property type="molecule type" value="Genomic_DNA"/>
</dbReference>
<organism evidence="2 3">
    <name type="scientific">Tritonibacter scottomollicae</name>
    <name type="common">Epibacterium scottomollicae</name>
    <dbReference type="NCBI Taxonomy" id="483013"/>
    <lineage>
        <taxon>Bacteria</taxon>
        <taxon>Pseudomonadati</taxon>
        <taxon>Pseudomonadota</taxon>
        <taxon>Alphaproteobacteria</taxon>
        <taxon>Rhodobacterales</taxon>
        <taxon>Paracoccaceae</taxon>
        <taxon>Tritonibacter</taxon>
    </lineage>
</organism>
<sequence>MEGQSQLLYRHDMVYQLPLTVTPLPRETFPSFFARLAAANGTDAISFAMDMGGSLKRVVHQDAEMVKLVGQLAGITDEEMTTLLSWTGEPLGDVRMQYRGEVFVSRAVRNPVVRGCLRCLAEQAAAPGVPLANMAMQGHWLCRGVDICITHQQPLVPLWTEGNPVRREDMGAHLRTLLPDLTSMTAKTECVAVSAYDAWLDKRLSENQDLTWLRTQTSFAGMTMCLALGEDILRHQSLTPNDRAAKAAGFGVISSGPDAIRATVRSLLRRDDGTLTISKSPLKSLSYTLVEAYPDSMEFDDFRQIIRDELMTFWPIAPGDTLLGQVVETRRFHTIASAAEETGLHKGLLQDILTAEGVFDPTQCQQTHPRTFDAEAYAAFLAEIPHLVPGSDIMTELSATETEFEALCAEGVLRPYLKTAKVLNRWRRADATALRETLTSRLRKKQASRNADTLLMTRRALGVRLTALIAAIQDGRLAAFRHDDQEGFHAIRVDRMDVEALIKTLPPDVLIDRPETKVISASVFGKQIGLVEPKYMVRLVATGHSPGTEITNSVTKRKQWSLAEDDIAAFHKRFTTTALLARKAGVHRRTITSQVQHHGTQPFSAGDEVFEGIYLLSDVQEITKTN</sequence>
<dbReference type="OrthoDB" id="7595282at2"/>
<accession>A0A2T1ALU7</accession>
<evidence type="ECO:0000313" key="2">
    <source>
        <dbReference type="EMBL" id="PRZ49532.1"/>
    </source>
</evidence>
<comment type="caution">
    <text evidence="2">The sequence shown here is derived from an EMBL/GenBank/DDBJ whole genome shotgun (WGS) entry which is preliminary data.</text>
</comment>
<gene>
    <name evidence="2" type="ORF">CLV89_102276</name>
</gene>
<feature type="domain" description="TniQ" evidence="1">
    <location>
        <begin position="18"/>
        <end position="155"/>
    </location>
</feature>
<evidence type="ECO:0000313" key="3">
    <source>
        <dbReference type="Proteomes" id="UP000237718"/>
    </source>
</evidence>
<dbReference type="RefSeq" id="WP_133166702.1">
    <property type="nucleotide sequence ID" value="NZ_PVUF01000002.1"/>
</dbReference>
<protein>
    <submittedName>
        <fullName evidence="2">TniQ protein</fullName>
    </submittedName>
</protein>
<name>A0A2T1ALU7_TRISK</name>
<reference evidence="2 3" key="1">
    <citation type="submission" date="2018-03" db="EMBL/GenBank/DDBJ databases">
        <title>Genomic Encyclopedia of Archaeal and Bacterial Type Strains, Phase II (KMG-II): from individual species to whole genera.</title>
        <authorList>
            <person name="Goeker M."/>
        </authorList>
    </citation>
    <scope>NUCLEOTIDE SEQUENCE [LARGE SCALE GENOMIC DNA]</scope>
    <source>
        <strain evidence="2 3">DSM 25328</strain>
    </source>
</reference>
<dbReference type="Proteomes" id="UP000237718">
    <property type="component" value="Unassembled WGS sequence"/>
</dbReference>
<proteinExistence type="predicted"/>